<organism evidence="1 2">
    <name type="scientific">Helicobacter colisuis</name>
    <dbReference type="NCBI Taxonomy" id="2949739"/>
    <lineage>
        <taxon>Bacteria</taxon>
        <taxon>Pseudomonadati</taxon>
        <taxon>Campylobacterota</taxon>
        <taxon>Epsilonproteobacteria</taxon>
        <taxon>Campylobacterales</taxon>
        <taxon>Helicobacteraceae</taxon>
        <taxon>Helicobacter</taxon>
    </lineage>
</organism>
<reference evidence="1" key="1">
    <citation type="submission" date="2022-06" db="EMBL/GenBank/DDBJ databases">
        <title>Helicobacter colisuis sp. nov.</title>
        <authorList>
            <person name="Papic B."/>
            <person name="Gruntar I."/>
        </authorList>
    </citation>
    <scope>NUCLEOTIDE SEQUENCE</scope>
    <source>
        <strain evidence="1">11154-15</strain>
    </source>
</reference>
<evidence type="ECO:0000313" key="1">
    <source>
        <dbReference type="EMBL" id="MCL9819145.1"/>
    </source>
</evidence>
<dbReference type="RefSeq" id="WP_250603750.1">
    <property type="nucleotide sequence ID" value="NZ_JAMOKX010000002.1"/>
</dbReference>
<dbReference type="EMBL" id="JAMOKX010000002">
    <property type="protein sequence ID" value="MCL9819145.1"/>
    <property type="molecule type" value="Genomic_DNA"/>
</dbReference>
<dbReference type="InterPro" id="IPR043148">
    <property type="entry name" value="TagF_C"/>
</dbReference>
<gene>
    <name evidence="1" type="ORF">NCR95_03015</name>
</gene>
<dbReference type="Gene3D" id="3.40.50.12580">
    <property type="match status" value="1"/>
</dbReference>
<keyword evidence="2" id="KW-1185">Reference proteome</keyword>
<name>A0ABT0TTA9_9HELI</name>
<dbReference type="Proteomes" id="UP001057522">
    <property type="component" value="Unassembled WGS sequence"/>
</dbReference>
<comment type="caution">
    <text evidence="1">The sequence shown here is derived from an EMBL/GenBank/DDBJ whole genome shotgun (WGS) entry which is preliminary data.</text>
</comment>
<sequence length="532" mass="61900">MEYMKQYEKVNIEKKCYVYPTGGCATACVKILQDCLDGVEYVMLDDRDKKTSLDECRESVKSSGCYVLLCAGDIQDELEQKCKSYGITNIVDGRAYTGYLLAKKIREEIEIDHEMFEILDGGKFLHIFDNQWLTHFYYFYDLFLHYLEDNVLDYVCGAVREYCKCVEEKIHRNGIKLLISDIIISYDNRLTLPISKNIEDKKGITWMLHMEYYSDFKKEVKEYRFAIGAPWVLWSYFINRGVYLSLMGGEPGFRKTNAKVVGIGHTLAEVFQFLSKNLKTENLIRNIRNYFKGFHYYIAIDRCSKETYEVLFKNVGLDIKVLEGGSLSLDDKIKDFNYLQYSVENFLFMPRVIDLQFVYEVIKELLKHNKKVIFRPHHARKNYINYLQTEDPYVIMNDFSNDANFVFMPRESPLTKEILAKSIVITDNSSTGFSTPLSTLHPTILFCPPKKEFDLSVKNFGISYDDPILHRVALSVDECIQKCLQLENELMGDGGMVLRENMQKYRDKILYNQGCSSEAIAKILMDITDGKI</sequence>
<evidence type="ECO:0008006" key="3">
    <source>
        <dbReference type="Google" id="ProtNLM"/>
    </source>
</evidence>
<evidence type="ECO:0000313" key="2">
    <source>
        <dbReference type="Proteomes" id="UP001057522"/>
    </source>
</evidence>
<accession>A0ABT0TTA9</accession>
<protein>
    <recommendedName>
        <fullName evidence="3">CDP-Glycerol:Poly(Glycerophosphate) glycerophosphotransferase</fullName>
    </recommendedName>
</protein>
<proteinExistence type="predicted"/>